<proteinExistence type="inferred from homology"/>
<comment type="caution">
    <text evidence="8">The sequence shown here is derived from an EMBL/GenBank/DDBJ whole genome shotgun (WGS) entry which is preliminary data.</text>
</comment>
<comment type="cofactor">
    <cofactor evidence="6">
        <name>Mg(2+)</name>
        <dbReference type="ChEBI" id="CHEBI:18420"/>
    </cofactor>
    <text evidence="6">Binds 1 Mg(2+) ion per monomer.</text>
</comment>
<comment type="catalytic activity">
    <reaction evidence="5 6">
        <text>dTDP-beta-L-rhamnose + NADP(+) = dTDP-4-dehydro-beta-L-rhamnose + NADPH + H(+)</text>
        <dbReference type="Rhea" id="RHEA:21796"/>
        <dbReference type="ChEBI" id="CHEBI:15378"/>
        <dbReference type="ChEBI" id="CHEBI:57510"/>
        <dbReference type="ChEBI" id="CHEBI:57783"/>
        <dbReference type="ChEBI" id="CHEBI:58349"/>
        <dbReference type="ChEBI" id="CHEBI:62830"/>
        <dbReference type="EC" id="1.1.1.133"/>
    </reaction>
</comment>
<dbReference type="InterPro" id="IPR029903">
    <property type="entry name" value="RmlD-like-bd"/>
</dbReference>
<dbReference type="Gene3D" id="3.40.50.720">
    <property type="entry name" value="NAD(P)-binding Rossmann-like Domain"/>
    <property type="match status" value="1"/>
</dbReference>
<evidence type="ECO:0000256" key="1">
    <source>
        <dbReference type="ARBA" id="ARBA00004781"/>
    </source>
</evidence>
<comment type="similarity">
    <text evidence="2 6">Belongs to the dTDP-4-dehydrorhamnose reductase family.</text>
</comment>
<dbReference type="PANTHER" id="PTHR10491:SF4">
    <property type="entry name" value="METHIONINE ADENOSYLTRANSFERASE 2 SUBUNIT BETA"/>
    <property type="match status" value="1"/>
</dbReference>
<gene>
    <name evidence="8" type="primary">rfbD</name>
    <name evidence="8" type="ORF">QEZ41_05575</name>
</gene>
<dbReference type="Pfam" id="PF04321">
    <property type="entry name" value="RmlD_sub_bind"/>
    <property type="match status" value="1"/>
</dbReference>
<evidence type="ECO:0000313" key="8">
    <source>
        <dbReference type="EMBL" id="MDM7857746.1"/>
    </source>
</evidence>
<protein>
    <recommendedName>
        <fullName evidence="4 6">dTDP-4-dehydrorhamnose reductase</fullName>
        <ecNumber evidence="3 6">1.1.1.133</ecNumber>
    </recommendedName>
</protein>
<dbReference type="SUPFAM" id="SSF51735">
    <property type="entry name" value="NAD(P)-binding Rossmann-fold domains"/>
    <property type="match status" value="1"/>
</dbReference>
<evidence type="ECO:0000256" key="5">
    <source>
        <dbReference type="ARBA" id="ARBA00048200"/>
    </source>
</evidence>
<dbReference type="Proteomes" id="UP001241056">
    <property type="component" value="Unassembled WGS sequence"/>
</dbReference>
<evidence type="ECO:0000256" key="3">
    <source>
        <dbReference type="ARBA" id="ARBA00012929"/>
    </source>
</evidence>
<dbReference type="GO" id="GO:0008831">
    <property type="term" value="F:dTDP-4-dehydrorhamnose reductase activity"/>
    <property type="evidence" value="ECO:0007669"/>
    <property type="project" value="UniProtKB-EC"/>
</dbReference>
<evidence type="ECO:0000256" key="6">
    <source>
        <dbReference type="RuleBase" id="RU364082"/>
    </source>
</evidence>
<dbReference type="RefSeq" id="WP_289410407.1">
    <property type="nucleotide sequence ID" value="NZ_JAUCDY010000005.1"/>
</dbReference>
<keyword evidence="6" id="KW-0521">NADP</keyword>
<dbReference type="EC" id="1.1.1.133" evidence="3 6"/>
<dbReference type="Gene3D" id="3.90.25.10">
    <property type="entry name" value="UDP-galactose 4-epimerase, domain 1"/>
    <property type="match status" value="1"/>
</dbReference>
<dbReference type="InterPro" id="IPR005913">
    <property type="entry name" value="dTDP_dehydrorham_reduct"/>
</dbReference>
<name>A0ABT7SNJ2_9GAMM</name>
<feature type="domain" description="RmlD-like substrate binding" evidence="7">
    <location>
        <begin position="1"/>
        <end position="288"/>
    </location>
</feature>
<evidence type="ECO:0000313" key="9">
    <source>
        <dbReference type="Proteomes" id="UP001241056"/>
    </source>
</evidence>
<accession>A0ABT7SNJ2</accession>
<dbReference type="PANTHER" id="PTHR10491">
    <property type="entry name" value="DTDP-4-DEHYDRORHAMNOSE REDUCTASE"/>
    <property type="match status" value="1"/>
</dbReference>
<keyword evidence="6 8" id="KW-0560">Oxidoreductase</keyword>
<keyword evidence="9" id="KW-1185">Reference proteome</keyword>
<dbReference type="InterPro" id="IPR036291">
    <property type="entry name" value="NAD(P)-bd_dom_sf"/>
</dbReference>
<dbReference type="CDD" id="cd05254">
    <property type="entry name" value="dTDP_HR_like_SDR_e"/>
    <property type="match status" value="1"/>
</dbReference>
<reference evidence="8 9" key="1">
    <citation type="submission" date="2023-06" db="EMBL/GenBank/DDBJ databases">
        <title>Thiopseudomonas sp. CY1220 draft genome sequence.</title>
        <authorList>
            <person name="Zhao G."/>
            <person name="An M."/>
        </authorList>
    </citation>
    <scope>NUCLEOTIDE SEQUENCE [LARGE SCALE GENOMIC DNA]</scope>
    <source>
        <strain evidence="8 9">CY1220</strain>
    </source>
</reference>
<evidence type="ECO:0000256" key="2">
    <source>
        <dbReference type="ARBA" id="ARBA00010944"/>
    </source>
</evidence>
<comment type="pathway">
    <text evidence="1 6">Carbohydrate biosynthesis; dTDP-L-rhamnose biosynthesis.</text>
</comment>
<dbReference type="EMBL" id="JAUCDY010000005">
    <property type="protein sequence ID" value="MDM7857746.1"/>
    <property type="molecule type" value="Genomic_DNA"/>
</dbReference>
<evidence type="ECO:0000256" key="4">
    <source>
        <dbReference type="ARBA" id="ARBA00017099"/>
    </source>
</evidence>
<comment type="function">
    <text evidence="6">Catalyzes the reduction of dTDP-6-deoxy-L-lyxo-4-hexulose to yield dTDP-L-rhamnose.</text>
</comment>
<dbReference type="NCBIfam" id="TIGR01214">
    <property type="entry name" value="rmlD"/>
    <property type="match status" value="1"/>
</dbReference>
<organism evidence="8 9">
    <name type="scientific">Thiopseudomonas acetoxidans</name>
    <dbReference type="NCBI Taxonomy" id="3041622"/>
    <lineage>
        <taxon>Bacteria</taxon>
        <taxon>Pseudomonadati</taxon>
        <taxon>Pseudomonadota</taxon>
        <taxon>Gammaproteobacteria</taxon>
        <taxon>Pseudomonadales</taxon>
        <taxon>Pseudomonadaceae</taxon>
        <taxon>Thiopseudomonas</taxon>
    </lineage>
</organism>
<evidence type="ECO:0000259" key="7">
    <source>
        <dbReference type="Pfam" id="PF04321"/>
    </source>
</evidence>
<sequence>MRVLIIGARGQVGHELVRQAPPAFELIALGSHELDISSAAQVNQAVAEYQPALIINAAAYTAVDQAETDTERAYAVNRDACLHLAHAAQQTNIPLLHISTDYVFSGQAAQPYCESDLCQPQSIYGASKLAGEQAIAQHCPQHIILRTSWVFGIDGNNFVKTMLRLAQTRTELSVVDDQHGNPTSARSIAMALWRIVNLYQTNPSQPWGTYHYSGTPSCTWYEFATEIFAQALQLGLIAAQPSLNPITTADYPTAAKRPAYSVLDNQLFSEKFGINPLDWRQELSAVLLSLRAHSQA</sequence>